<evidence type="ECO:0000259" key="4">
    <source>
        <dbReference type="PROSITE" id="PS51864"/>
    </source>
</evidence>
<dbReference type="PANTHER" id="PTHR10127">
    <property type="entry name" value="DISCOIDIN, CUB, EGF, LAMININ , AND ZINC METALLOPROTEASE DOMAIN CONTAINING"/>
    <property type="match status" value="1"/>
</dbReference>
<keyword evidence="1 2" id="KW-0645">Protease</keyword>
<accession>A0A9N9S0M8</accession>
<keyword evidence="1 2" id="KW-0482">Metalloprotease</keyword>
<feature type="domain" description="Peptidase M12A" evidence="4">
    <location>
        <begin position="108"/>
        <end position="313"/>
    </location>
</feature>
<reference evidence="5" key="1">
    <citation type="submission" date="2022-01" db="EMBL/GenBank/DDBJ databases">
        <authorList>
            <person name="King R."/>
        </authorList>
    </citation>
    <scope>NUCLEOTIDE SEQUENCE</scope>
</reference>
<sequence length="314" mass="36105">MKILIFLFLVQNLSAFPVNDGRIIFRDSGENARITGRFDDSTDDMTLDLQSLFNDPNIIKSENDTNSFIVEDQGNDDALYGKYYQGDIVLSDEQKEFLNATNVDEFSSRTGRISLAYRWPKNIAGQVIVPFVINTDDYTYKQILLILSAMDDIEKSTCIVFVPRDGHVDYINIISDDGCSSQMGKMGGRQKVSLDSDGCISRRTIIHELVHALGFDHMQSRYDRDRYIDVLYKNIKKSEYFQFELVDPRKFKDFNTPYDYYSVMHYGPTAFSVDPSSKRTIVPKIEKFRNVIGKVPRLSQGDVRRINNMYNCGL</sequence>
<dbReference type="InterPro" id="IPR024079">
    <property type="entry name" value="MetalloPept_cat_dom_sf"/>
</dbReference>
<comment type="cofactor">
    <cofactor evidence="1 2">
        <name>Zn(2+)</name>
        <dbReference type="ChEBI" id="CHEBI:29105"/>
    </cofactor>
    <text evidence="1 2">Binds 1 zinc ion per subunit.</text>
</comment>
<gene>
    <name evidence="5" type="ORF">CHIRRI_LOCUS11437</name>
</gene>
<dbReference type="Proteomes" id="UP001153620">
    <property type="component" value="Chromosome 3"/>
</dbReference>
<dbReference type="PANTHER" id="PTHR10127:SF826">
    <property type="entry name" value="ZINC METALLOPROTEINASE NAS-25"/>
    <property type="match status" value="1"/>
</dbReference>
<dbReference type="CDD" id="cd04280">
    <property type="entry name" value="ZnMc_astacin_like"/>
    <property type="match status" value="1"/>
</dbReference>
<dbReference type="EC" id="3.4.24.-" evidence="2"/>
<name>A0A9N9S0M8_9DIPT</name>
<feature type="chain" id="PRO_5040330267" description="Metalloendopeptidase" evidence="3">
    <location>
        <begin position="16"/>
        <end position="314"/>
    </location>
</feature>
<evidence type="ECO:0000256" key="3">
    <source>
        <dbReference type="SAM" id="SignalP"/>
    </source>
</evidence>
<feature type="binding site" evidence="1">
    <location>
        <position position="211"/>
    </location>
    <ligand>
        <name>Zn(2+)</name>
        <dbReference type="ChEBI" id="CHEBI:29105"/>
        <note>catalytic</note>
    </ligand>
</feature>
<dbReference type="InterPro" id="IPR006026">
    <property type="entry name" value="Peptidase_Metallo"/>
</dbReference>
<dbReference type="EMBL" id="OU895879">
    <property type="protein sequence ID" value="CAG9808599.1"/>
    <property type="molecule type" value="Genomic_DNA"/>
</dbReference>
<feature type="binding site" evidence="1">
    <location>
        <position position="217"/>
    </location>
    <ligand>
        <name>Zn(2+)</name>
        <dbReference type="ChEBI" id="CHEBI:29105"/>
        <note>catalytic</note>
    </ligand>
</feature>
<dbReference type="GO" id="GO:0006508">
    <property type="term" value="P:proteolysis"/>
    <property type="evidence" value="ECO:0007669"/>
    <property type="project" value="UniProtKB-KW"/>
</dbReference>
<dbReference type="OrthoDB" id="291007at2759"/>
<dbReference type="GO" id="GO:0004222">
    <property type="term" value="F:metalloendopeptidase activity"/>
    <property type="evidence" value="ECO:0007669"/>
    <property type="project" value="UniProtKB-UniRule"/>
</dbReference>
<feature type="binding site" evidence="1">
    <location>
        <position position="207"/>
    </location>
    <ligand>
        <name>Zn(2+)</name>
        <dbReference type="ChEBI" id="CHEBI:29105"/>
        <note>catalytic</note>
    </ligand>
</feature>
<dbReference type="Gene3D" id="3.40.390.10">
    <property type="entry name" value="Collagenase (Catalytic Domain)"/>
    <property type="match status" value="1"/>
</dbReference>
<dbReference type="SMART" id="SM00235">
    <property type="entry name" value="ZnMc"/>
    <property type="match status" value="1"/>
</dbReference>
<dbReference type="AlphaFoldDB" id="A0A9N9S0M8"/>
<protein>
    <recommendedName>
        <fullName evidence="2">Metalloendopeptidase</fullName>
        <ecNumber evidence="2">3.4.24.-</ecNumber>
    </recommendedName>
</protein>
<organism evidence="5 6">
    <name type="scientific">Chironomus riparius</name>
    <dbReference type="NCBI Taxonomy" id="315576"/>
    <lineage>
        <taxon>Eukaryota</taxon>
        <taxon>Metazoa</taxon>
        <taxon>Ecdysozoa</taxon>
        <taxon>Arthropoda</taxon>
        <taxon>Hexapoda</taxon>
        <taxon>Insecta</taxon>
        <taxon>Pterygota</taxon>
        <taxon>Neoptera</taxon>
        <taxon>Endopterygota</taxon>
        <taxon>Diptera</taxon>
        <taxon>Nematocera</taxon>
        <taxon>Chironomoidea</taxon>
        <taxon>Chironomidae</taxon>
        <taxon>Chironominae</taxon>
        <taxon>Chironomus</taxon>
    </lineage>
</organism>
<keyword evidence="1 2" id="KW-0479">Metal-binding</keyword>
<keyword evidence="1 2" id="KW-0862">Zinc</keyword>
<dbReference type="Pfam" id="PF01400">
    <property type="entry name" value="Astacin"/>
    <property type="match status" value="1"/>
</dbReference>
<evidence type="ECO:0000256" key="1">
    <source>
        <dbReference type="PROSITE-ProRule" id="PRU01211"/>
    </source>
</evidence>
<dbReference type="PROSITE" id="PS51864">
    <property type="entry name" value="ASTACIN"/>
    <property type="match status" value="1"/>
</dbReference>
<dbReference type="InterPro" id="IPR034035">
    <property type="entry name" value="Astacin-like_dom"/>
</dbReference>
<evidence type="ECO:0000256" key="2">
    <source>
        <dbReference type="RuleBase" id="RU361183"/>
    </source>
</evidence>
<proteinExistence type="predicted"/>
<keyword evidence="6" id="KW-1185">Reference proteome</keyword>
<reference evidence="5" key="2">
    <citation type="submission" date="2022-10" db="EMBL/GenBank/DDBJ databases">
        <authorList>
            <consortium name="ENA_rothamsted_submissions"/>
            <consortium name="culmorum"/>
            <person name="King R."/>
        </authorList>
    </citation>
    <scope>NUCLEOTIDE SEQUENCE</scope>
</reference>
<comment type="caution">
    <text evidence="1">Lacks conserved residue(s) required for the propagation of feature annotation.</text>
</comment>
<dbReference type="PRINTS" id="PR00480">
    <property type="entry name" value="ASTACIN"/>
</dbReference>
<evidence type="ECO:0000313" key="6">
    <source>
        <dbReference type="Proteomes" id="UP001153620"/>
    </source>
</evidence>
<keyword evidence="3" id="KW-0732">Signal</keyword>
<keyword evidence="1 2" id="KW-0378">Hydrolase</keyword>
<dbReference type="InterPro" id="IPR001506">
    <property type="entry name" value="Peptidase_M12A"/>
</dbReference>
<dbReference type="GO" id="GO:0008270">
    <property type="term" value="F:zinc ion binding"/>
    <property type="evidence" value="ECO:0007669"/>
    <property type="project" value="UniProtKB-UniRule"/>
</dbReference>
<evidence type="ECO:0000313" key="5">
    <source>
        <dbReference type="EMBL" id="CAG9808599.1"/>
    </source>
</evidence>
<feature type="signal peptide" evidence="3">
    <location>
        <begin position="1"/>
        <end position="15"/>
    </location>
</feature>
<dbReference type="SUPFAM" id="SSF55486">
    <property type="entry name" value="Metalloproteases ('zincins'), catalytic domain"/>
    <property type="match status" value="1"/>
</dbReference>
<feature type="active site" evidence="1">
    <location>
        <position position="208"/>
    </location>
</feature>